<dbReference type="AlphaFoldDB" id="A0AAJ0M597"/>
<evidence type="ECO:0000313" key="3">
    <source>
        <dbReference type="Proteomes" id="UP001273166"/>
    </source>
</evidence>
<dbReference type="RefSeq" id="XP_062725174.1">
    <property type="nucleotide sequence ID" value="XM_062862679.1"/>
</dbReference>
<dbReference type="EMBL" id="JAUDZG010000001">
    <property type="protein sequence ID" value="KAK3309394.1"/>
    <property type="molecule type" value="Genomic_DNA"/>
</dbReference>
<comment type="caution">
    <text evidence="2">The sequence shown here is derived from an EMBL/GenBank/DDBJ whole genome shotgun (WGS) entry which is preliminary data.</text>
</comment>
<feature type="chain" id="PRO_5042605960" evidence="1">
    <location>
        <begin position="21"/>
        <end position="453"/>
    </location>
</feature>
<name>A0AAJ0M597_9PEZI</name>
<feature type="signal peptide" evidence="1">
    <location>
        <begin position="1"/>
        <end position="20"/>
    </location>
</feature>
<evidence type="ECO:0000313" key="2">
    <source>
        <dbReference type="EMBL" id="KAK3309394.1"/>
    </source>
</evidence>
<accession>A0AAJ0M597</accession>
<reference evidence="2" key="2">
    <citation type="submission" date="2023-06" db="EMBL/GenBank/DDBJ databases">
        <authorList>
            <consortium name="Lawrence Berkeley National Laboratory"/>
            <person name="Mondo S.J."/>
            <person name="Hensen N."/>
            <person name="Bonometti L."/>
            <person name="Westerberg I."/>
            <person name="Brannstrom I.O."/>
            <person name="Guillou S."/>
            <person name="Cros-Aarteil S."/>
            <person name="Calhoun S."/>
            <person name="Haridas S."/>
            <person name="Kuo A."/>
            <person name="Pangilinan J."/>
            <person name="Riley R."/>
            <person name="Labutti K."/>
            <person name="Andreopoulos B."/>
            <person name="Lipzen A."/>
            <person name="Chen C."/>
            <person name="Yanf M."/>
            <person name="Daum C."/>
            <person name="Ng V."/>
            <person name="Clum A."/>
            <person name="Steindorff A."/>
            <person name="Ohm R."/>
            <person name="Martin F."/>
            <person name="Silar P."/>
            <person name="Natvig D."/>
            <person name="Lalanne C."/>
            <person name="Gautier V."/>
            <person name="Ament-Velasquez S.L."/>
            <person name="Kruys A."/>
            <person name="Hutchinson M.I."/>
            <person name="Powell A.J."/>
            <person name="Barry K."/>
            <person name="Miller A.N."/>
            <person name="Grigoriev I.V."/>
            <person name="Debuchy R."/>
            <person name="Gladieux P."/>
            <person name="Thoren M.H."/>
            <person name="Johannesson H."/>
        </authorList>
    </citation>
    <scope>NUCLEOTIDE SEQUENCE</scope>
    <source>
        <strain evidence="2">CBS 333.67</strain>
    </source>
</reference>
<gene>
    <name evidence="2" type="ORF">B0T15DRAFT_2115</name>
</gene>
<keyword evidence="1" id="KW-0732">Signal</keyword>
<evidence type="ECO:0000256" key="1">
    <source>
        <dbReference type="SAM" id="SignalP"/>
    </source>
</evidence>
<organism evidence="2 3">
    <name type="scientific">Chaetomium strumarium</name>
    <dbReference type="NCBI Taxonomy" id="1170767"/>
    <lineage>
        <taxon>Eukaryota</taxon>
        <taxon>Fungi</taxon>
        <taxon>Dikarya</taxon>
        <taxon>Ascomycota</taxon>
        <taxon>Pezizomycotina</taxon>
        <taxon>Sordariomycetes</taxon>
        <taxon>Sordariomycetidae</taxon>
        <taxon>Sordariales</taxon>
        <taxon>Chaetomiaceae</taxon>
        <taxon>Chaetomium</taxon>
    </lineage>
</organism>
<sequence>MPVNLAFFVLLLLQATLSLSLTSSRTNPLPFQHVRKPIFAPLPIDKHGSITDQPSRPAFQPGKAYTYNLSLNTTSELYSYNYQHDSDTGSGIADADSSGFSAAVASNLTILTQADSPEPGTLIFLAYVSVPDCLVEAGNPIGESGLRVIRNTFGTDQECVKRSEGVDNQTSVWVTQDLTSGEFKNVYYNASVTYDPDSQSQDPLGYHKLILSSLRTLQSYYNGSESYEHETTDRFGNPRTVKYQYIGKLADSQCWQADSQSINGDELAADTKNVCWSPAGGVSAMTGGDATELGTTHGAAEIVDKVTVSSGLYATLSQNGTLEVLQSGIPTLVNYSSCSGPFSDIQQGQSANLDPILLALNPSGQVCRFAWSGSGTPQIEVDTSPPFSGLAGGPPVELPGQYRSQWALDTFGAIWETHDTSPNSPSSPITWTNYTDPGSVNDAFRPILVRQML</sequence>
<dbReference type="Proteomes" id="UP001273166">
    <property type="component" value="Unassembled WGS sequence"/>
</dbReference>
<proteinExistence type="predicted"/>
<reference evidence="2" key="1">
    <citation type="journal article" date="2023" name="Mol. Phylogenet. Evol.">
        <title>Genome-scale phylogeny and comparative genomics of the fungal order Sordariales.</title>
        <authorList>
            <person name="Hensen N."/>
            <person name="Bonometti L."/>
            <person name="Westerberg I."/>
            <person name="Brannstrom I.O."/>
            <person name="Guillou S."/>
            <person name="Cros-Aarteil S."/>
            <person name="Calhoun S."/>
            <person name="Haridas S."/>
            <person name="Kuo A."/>
            <person name="Mondo S."/>
            <person name="Pangilinan J."/>
            <person name="Riley R."/>
            <person name="LaButti K."/>
            <person name="Andreopoulos B."/>
            <person name="Lipzen A."/>
            <person name="Chen C."/>
            <person name="Yan M."/>
            <person name="Daum C."/>
            <person name="Ng V."/>
            <person name="Clum A."/>
            <person name="Steindorff A."/>
            <person name="Ohm R.A."/>
            <person name="Martin F."/>
            <person name="Silar P."/>
            <person name="Natvig D.O."/>
            <person name="Lalanne C."/>
            <person name="Gautier V."/>
            <person name="Ament-Velasquez S.L."/>
            <person name="Kruys A."/>
            <person name="Hutchinson M.I."/>
            <person name="Powell A.J."/>
            <person name="Barry K."/>
            <person name="Miller A.N."/>
            <person name="Grigoriev I.V."/>
            <person name="Debuchy R."/>
            <person name="Gladieux P."/>
            <person name="Hiltunen Thoren M."/>
            <person name="Johannesson H."/>
        </authorList>
    </citation>
    <scope>NUCLEOTIDE SEQUENCE</scope>
    <source>
        <strain evidence="2">CBS 333.67</strain>
    </source>
</reference>
<keyword evidence="3" id="KW-1185">Reference proteome</keyword>
<dbReference type="GeneID" id="87881508"/>
<protein>
    <submittedName>
        <fullName evidence="2">Uncharacterized protein</fullName>
    </submittedName>
</protein>